<dbReference type="GO" id="GO:0009252">
    <property type="term" value="P:peptidoglycan biosynthetic process"/>
    <property type="evidence" value="ECO:0007669"/>
    <property type="project" value="UniProtKB-KW"/>
</dbReference>
<name>A0A117LBT6_9BACT</name>
<proteinExistence type="inferred from homology"/>
<comment type="function">
    <text evidence="14">Catalyzes the dephosphorylation of undecaprenyl diphosphate (UPP). Confers resistance to bacitracin.</text>
</comment>
<comment type="similarity">
    <text evidence="2 14">Belongs to the UppP family.</text>
</comment>
<comment type="catalytic activity">
    <reaction evidence="13 14">
        <text>di-trans,octa-cis-undecaprenyl diphosphate + H2O = di-trans,octa-cis-undecaprenyl phosphate + phosphate + H(+)</text>
        <dbReference type="Rhea" id="RHEA:28094"/>
        <dbReference type="ChEBI" id="CHEBI:15377"/>
        <dbReference type="ChEBI" id="CHEBI:15378"/>
        <dbReference type="ChEBI" id="CHEBI:43474"/>
        <dbReference type="ChEBI" id="CHEBI:58405"/>
        <dbReference type="ChEBI" id="CHEBI:60392"/>
        <dbReference type="EC" id="3.6.1.27"/>
    </reaction>
</comment>
<keyword evidence="9 14" id="KW-0472">Membrane</keyword>
<evidence type="ECO:0000256" key="8">
    <source>
        <dbReference type="ARBA" id="ARBA00022989"/>
    </source>
</evidence>
<evidence type="ECO:0000256" key="1">
    <source>
        <dbReference type="ARBA" id="ARBA00004651"/>
    </source>
</evidence>
<dbReference type="NCBIfam" id="NF001389">
    <property type="entry name" value="PRK00281.1-2"/>
    <property type="match status" value="1"/>
</dbReference>
<feature type="transmembrane region" description="Helical" evidence="14">
    <location>
        <begin position="75"/>
        <end position="93"/>
    </location>
</feature>
<dbReference type="GO" id="GO:0046677">
    <property type="term" value="P:response to antibiotic"/>
    <property type="evidence" value="ECO:0007669"/>
    <property type="project" value="UniProtKB-UniRule"/>
</dbReference>
<evidence type="ECO:0000256" key="2">
    <source>
        <dbReference type="ARBA" id="ARBA00010621"/>
    </source>
</evidence>
<reference evidence="15 16" key="1">
    <citation type="journal article" date="2018" name="Nat. Biotechnol.">
        <title>A standardized bacterial taxonomy based on genome phylogeny substantially revises the tree of life.</title>
        <authorList>
            <person name="Parks D.H."/>
            <person name="Chuvochina M."/>
            <person name="Waite D.W."/>
            <person name="Rinke C."/>
            <person name="Skarshewski A."/>
            <person name="Chaumeil P.A."/>
            <person name="Hugenholtz P."/>
        </authorList>
    </citation>
    <scope>NUCLEOTIDE SEQUENCE [LARGE SCALE GENOMIC DNA]</scope>
    <source>
        <strain evidence="15">UBA12529</strain>
    </source>
</reference>
<evidence type="ECO:0000256" key="9">
    <source>
        <dbReference type="ARBA" id="ARBA00023136"/>
    </source>
</evidence>
<dbReference type="EC" id="3.6.1.27" evidence="3 14"/>
<feature type="transmembrane region" description="Helical" evidence="14">
    <location>
        <begin position="99"/>
        <end position="118"/>
    </location>
</feature>
<keyword evidence="6 14" id="KW-0812">Transmembrane</keyword>
<protein>
    <recommendedName>
        <fullName evidence="4 14">Undecaprenyl-diphosphatase</fullName>
        <ecNumber evidence="3 14">3.6.1.27</ecNumber>
    </recommendedName>
    <alternativeName>
        <fullName evidence="12 14">Bacitracin resistance protein</fullName>
    </alternativeName>
    <alternativeName>
        <fullName evidence="11 14">Undecaprenyl pyrophosphate phosphatase</fullName>
    </alternativeName>
</protein>
<dbReference type="HAMAP" id="MF_01006">
    <property type="entry name" value="Undec_diphosphatase"/>
    <property type="match status" value="1"/>
</dbReference>
<evidence type="ECO:0000256" key="10">
    <source>
        <dbReference type="ARBA" id="ARBA00023251"/>
    </source>
</evidence>
<evidence type="ECO:0000256" key="7">
    <source>
        <dbReference type="ARBA" id="ARBA00022801"/>
    </source>
</evidence>
<keyword evidence="14" id="KW-0573">Peptidoglycan synthesis</keyword>
<evidence type="ECO:0000256" key="5">
    <source>
        <dbReference type="ARBA" id="ARBA00022475"/>
    </source>
</evidence>
<evidence type="ECO:0000256" key="14">
    <source>
        <dbReference type="HAMAP-Rule" id="MF_01006"/>
    </source>
</evidence>
<sequence>MDLIQAAILGIVEGLTEFLPVSSTGHLILTAHILNIPHTNFTKTFEISIQLGSILAVLSLYYEKLLKDQETWKRIILAFIPTGILGFLLYKIIKRFFIGNDLLVVINLIFGGVVLLFIDRFLQKDNGLSDVKELSLKKIPLIGVFQSLAMMPGVSRSAATIIGGMVVGLNRKAAAEFSFLLALPTMLMATSYDLIKSYSEMSFQDWQVLLVGFVFAFFTAFLAIKIFISFISKHSFFIFGIYRIFIGILYFLIFLF</sequence>
<keyword evidence="5 14" id="KW-1003">Cell membrane</keyword>
<feature type="transmembrane region" description="Helical" evidence="14">
    <location>
        <begin position="207"/>
        <end position="230"/>
    </location>
</feature>
<accession>A0A117LBT6</accession>
<dbReference type="InterPro" id="IPR003824">
    <property type="entry name" value="UppP"/>
</dbReference>
<evidence type="ECO:0000256" key="6">
    <source>
        <dbReference type="ARBA" id="ARBA00022692"/>
    </source>
</evidence>
<dbReference type="GO" id="GO:0008360">
    <property type="term" value="P:regulation of cell shape"/>
    <property type="evidence" value="ECO:0007669"/>
    <property type="project" value="UniProtKB-KW"/>
</dbReference>
<keyword evidence="8 14" id="KW-1133">Transmembrane helix</keyword>
<comment type="caution">
    <text evidence="15">The sequence shown here is derived from an EMBL/GenBank/DDBJ whole genome shotgun (WGS) entry which is preliminary data.</text>
</comment>
<comment type="subcellular location">
    <subcellularLocation>
        <location evidence="1 14">Cell membrane</location>
        <topology evidence="1 14">Multi-pass membrane protein</topology>
    </subcellularLocation>
</comment>
<dbReference type="GO" id="GO:0005886">
    <property type="term" value="C:plasma membrane"/>
    <property type="evidence" value="ECO:0007669"/>
    <property type="project" value="UniProtKB-SubCell"/>
</dbReference>
<evidence type="ECO:0000313" key="15">
    <source>
        <dbReference type="EMBL" id="HAA83496.1"/>
    </source>
</evidence>
<dbReference type="NCBIfam" id="NF001390">
    <property type="entry name" value="PRK00281.1-4"/>
    <property type="match status" value="1"/>
</dbReference>
<evidence type="ECO:0000256" key="11">
    <source>
        <dbReference type="ARBA" id="ARBA00032707"/>
    </source>
</evidence>
<keyword evidence="10 14" id="KW-0046">Antibiotic resistance</keyword>
<gene>
    <name evidence="14" type="primary">uppP</name>
    <name evidence="15" type="ORF">DCE01_01695</name>
</gene>
<keyword evidence="7 14" id="KW-0378">Hydrolase</keyword>
<dbReference type="GO" id="GO:0071555">
    <property type="term" value="P:cell wall organization"/>
    <property type="evidence" value="ECO:0007669"/>
    <property type="project" value="UniProtKB-KW"/>
</dbReference>
<feature type="transmembrane region" description="Helical" evidence="14">
    <location>
        <begin position="236"/>
        <end position="255"/>
    </location>
</feature>
<feature type="transmembrane region" description="Helical" evidence="14">
    <location>
        <begin position="47"/>
        <end position="63"/>
    </location>
</feature>
<organism evidence="15 16">
    <name type="scientific">Thermodesulfobacterium commune</name>
    <dbReference type="NCBI Taxonomy" id="1741"/>
    <lineage>
        <taxon>Bacteria</taxon>
        <taxon>Pseudomonadati</taxon>
        <taxon>Thermodesulfobacteriota</taxon>
        <taxon>Thermodesulfobacteria</taxon>
        <taxon>Thermodesulfobacteriales</taxon>
        <taxon>Thermodesulfobacteriaceae</taxon>
        <taxon>Thermodesulfobacterium</taxon>
    </lineage>
</organism>
<comment type="miscellaneous">
    <text evidence="14">Bacitracin is thought to be involved in the inhibition of peptidoglycan synthesis by sequestering undecaprenyl diphosphate, thereby reducing the pool of lipid carrier available.</text>
</comment>
<evidence type="ECO:0000256" key="12">
    <source>
        <dbReference type="ARBA" id="ARBA00032932"/>
    </source>
</evidence>
<keyword evidence="14" id="KW-0133">Cell shape</keyword>
<dbReference type="EMBL" id="DLVE01000021">
    <property type="protein sequence ID" value="HAA83496.1"/>
    <property type="molecule type" value="Genomic_DNA"/>
</dbReference>
<evidence type="ECO:0000313" key="16">
    <source>
        <dbReference type="Proteomes" id="UP000257240"/>
    </source>
</evidence>
<dbReference type="PANTHER" id="PTHR30622:SF3">
    <property type="entry name" value="UNDECAPRENYL-DIPHOSPHATASE"/>
    <property type="match status" value="1"/>
</dbReference>
<dbReference type="Pfam" id="PF02673">
    <property type="entry name" value="BacA"/>
    <property type="match status" value="1"/>
</dbReference>
<dbReference type="NCBIfam" id="TIGR00753">
    <property type="entry name" value="undec_PP_bacA"/>
    <property type="match status" value="1"/>
</dbReference>
<feature type="transmembrane region" description="Helical" evidence="14">
    <location>
        <begin position="173"/>
        <end position="195"/>
    </location>
</feature>
<keyword evidence="14" id="KW-0961">Cell wall biogenesis/degradation</keyword>
<evidence type="ECO:0000256" key="3">
    <source>
        <dbReference type="ARBA" id="ARBA00012374"/>
    </source>
</evidence>
<dbReference type="AlphaFoldDB" id="A0A117LBT6"/>
<dbReference type="PANTHER" id="PTHR30622">
    <property type="entry name" value="UNDECAPRENYL-DIPHOSPHATASE"/>
    <property type="match status" value="1"/>
</dbReference>
<dbReference type="Proteomes" id="UP000257240">
    <property type="component" value="Unassembled WGS sequence"/>
</dbReference>
<dbReference type="GO" id="GO:0050380">
    <property type="term" value="F:undecaprenyl-diphosphatase activity"/>
    <property type="evidence" value="ECO:0007669"/>
    <property type="project" value="UniProtKB-UniRule"/>
</dbReference>
<evidence type="ECO:0000256" key="13">
    <source>
        <dbReference type="ARBA" id="ARBA00047594"/>
    </source>
</evidence>
<evidence type="ECO:0000256" key="4">
    <source>
        <dbReference type="ARBA" id="ARBA00021581"/>
    </source>
</evidence>